<dbReference type="AlphaFoldDB" id="A0A140DT44"/>
<keyword evidence="2" id="KW-1185">Reference proteome</keyword>
<evidence type="ECO:0000313" key="2">
    <source>
        <dbReference type="Proteomes" id="UP000069771"/>
    </source>
</evidence>
<name>A0A140DT44_9FIRM</name>
<reference evidence="1 2" key="1">
    <citation type="journal article" date="2016" name="Gut Pathog.">
        <title>Whole genome sequencing of "Faecalibaculum rodentium" ALO17, isolated from C57BL/6J laboratory mouse feces.</title>
        <authorList>
            <person name="Lim S."/>
            <person name="Chang D.H."/>
            <person name="Ahn S."/>
            <person name="Kim B.C."/>
        </authorList>
    </citation>
    <scope>NUCLEOTIDE SEQUENCE [LARGE SCALE GENOMIC DNA]</scope>
    <source>
        <strain evidence="1 2">Alo17</strain>
    </source>
</reference>
<proteinExistence type="predicted"/>
<dbReference type="STRING" id="1702221.AALO17_06870"/>
<dbReference type="EMBL" id="CP011391">
    <property type="protein sequence ID" value="AMK53821.1"/>
    <property type="molecule type" value="Genomic_DNA"/>
</dbReference>
<dbReference type="KEGG" id="fro:AALO17_06870"/>
<dbReference type="Proteomes" id="UP000069771">
    <property type="component" value="Chromosome"/>
</dbReference>
<organism evidence="1 2">
    <name type="scientific">Faecalibaculum rodentium</name>
    <dbReference type="NCBI Taxonomy" id="1702221"/>
    <lineage>
        <taxon>Bacteria</taxon>
        <taxon>Bacillati</taxon>
        <taxon>Bacillota</taxon>
        <taxon>Erysipelotrichia</taxon>
        <taxon>Erysipelotrichales</taxon>
        <taxon>Erysipelotrichaceae</taxon>
        <taxon>Faecalibaculum</taxon>
    </lineage>
</organism>
<protein>
    <submittedName>
        <fullName evidence="1">Uncharacterized protein</fullName>
    </submittedName>
</protein>
<evidence type="ECO:0000313" key="1">
    <source>
        <dbReference type="EMBL" id="AMK53821.1"/>
    </source>
</evidence>
<sequence>MISSSGQTLFLPCVVNVYNLHLHYTQTMCPMEEETFPFVPFFCRLSSNCGNFAEIRRKICLERLYRRLCKRKRKNRCPNIRHLF</sequence>
<gene>
    <name evidence="1" type="ORF">AALO17_06870</name>
</gene>
<accession>A0A140DT44</accession>